<evidence type="ECO:0000313" key="1">
    <source>
        <dbReference type="EMBL" id="CDM33858.1"/>
    </source>
</evidence>
<evidence type="ECO:0000313" key="2">
    <source>
        <dbReference type="Proteomes" id="UP000030686"/>
    </source>
</evidence>
<dbReference type="EMBL" id="HG792017">
    <property type="protein sequence ID" value="CDM33858.1"/>
    <property type="molecule type" value="Genomic_DNA"/>
</dbReference>
<dbReference type="AlphaFoldDB" id="W6QB06"/>
<sequence length="52" mass="6165">MFYFGRSTSKSLYDCRLCDLSHCKPTTVQQRPNWDHWLPYLIDLALMPDSLT</sequence>
<reference evidence="1" key="1">
    <citation type="journal article" date="2014" name="Nat. Commun.">
        <title>Multiple recent horizontal transfers of a large genomic region in cheese making fungi.</title>
        <authorList>
            <person name="Cheeseman K."/>
            <person name="Ropars J."/>
            <person name="Renault P."/>
            <person name="Dupont J."/>
            <person name="Gouzy J."/>
            <person name="Branca A."/>
            <person name="Abraham A.L."/>
            <person name="Ceppi M."/>
            <person name="Conseiller E."/>
            <person name="Debuchy R."/>
            <person name="Malagnac F."/>
            <person name="Goarin A."/>
            <person name="Silar P."/>
            <person name="Lacoste S."/>
            <person name="Sallet E."/>
            <person name="Bensimon A."/>
            <person name="Giraud T."/>
            <person name="Brygoo Y."/>
        </authorList>
    </citation>
    <scope>NUCLEOTIDE SEQUENCE [LARGE SCALE GENOMIC DNA]</scope>
    <source>
        <strain evidence="1">FM164</strain>
    </source>
</reference>
<accession>W6QB06</accession>
<keyword evidence="2" id="KW-1185">Reference proteome</keyword>
<protein>
    <submittedName>
        <fullName evidence="1">Genomic scaffold, ProqFM164S03</fullName>
    </submittedName>
</protein>
<gene>
    <name evidence="1" type="ORF">PROQFM164_S03g000582</name>
</gene>
<name>W6QB06_PENRF</name>
<proteinExistence type="predicted"/>
<dbReference type="Proteomes" id="UP000030686">
    <property type="component" value="Unassembled WGS sequence"/>
</dbReference>
<organism evidence="1 2">
    <name type="scientific">Penicillium roqueforti (strain FM164)</name>
    <dbReference type="NCBI Taxonomy" id="1365484"/>
    <lineage>
        <taxon>Eukaryota</taxon>
        <taxon>Fungi</taxon>
        <taxon>Dikarya</taxon>
        <taxon>Ascomycota</taxon>
        <taxon>Pezizomycotina</taxon>
        <taxon>Eurotiomycetes</taxon>
        <taxon>Eurotiomycetidae</taxon>
        <taxon>Eurotiales</taxon>
        <taxon>Aspergillaceae</taxon>
        <taxon>Penicillium</taxon>
    </lineage>
</organism>